<sequence>MEPDPTGKPSAVPRKVKFKPKIPPRRESKPVEIKNEGIEDEDVKTRDLLRRINESSGRGRAKFEKKPAAVQVAFGHGQASNFMRSYGPPKGAGASASRSQDGANMSSHLLEKEYREPWNYCSNYPLTLPLRRPYSGNPVLLDEKEFGDASTDMTYNDDSTNSAIELGLMEQQEEQKMIFFQLPTSLPLVKRSATAEDNQKTESSGPSNKVRPSDKGCSLAELPAGLMGKMLVYKSGAVKLKLGDTLYDVSPGSDCAFAQDVVAMNTEEKHCCTLGLLDKRAIITPNVDSLLDRINMD</sequence>
<dbReference type="InterPro" id="IPR007811">
    <property type="entry name" value="RPC4"/>
</dbReference>
<feature type="region of interest" description="Disordered" evidence="5">
    <location>
        <begin position="1"/>
        <end position="45"/>
    </location>
</feature>
<evidence type="ECO:0000256" key="1">
    <source>
        <dbReference type="ARBA" id="ARBA00004123"/>
    </source>
</evidence>
<evidence type="ECO:0000313" key="6">
    <source>
        <dbReference type="EMBL" id="KAJ4973539.1"/>
    </source>
</evidence>
<dbReference type="AlphaFoldDB" id="A0A9Q0KNN8"/>
<feature type="compositionally biased region" description="Basic and acidic residues" evidence="5">
    <location>
        <begin position="24"/>
        <end position="45"/>
    </location>
</feature>
<accession>A0A9Q0KNN8</accession>
<keyword evidence="7" id="KW-1185">Reference proteome</keyword>
<dbReference type="PANTHER" id="PTHR13408">
    <property type="entry name" value="DNA-DIRECTED RNA POLYMERASE III"/>
    <property type="match status" value="1"/>
</dbReference>
<dbReference type="PANTHER" id="PTHR13408:SF0">
    <property type="entry name" value="DNA-DIRECTED RNA POLYMERASE III SUBUNIT RPC4"/>
    <property type="match status" value="1"/>
</dbReference>
<dbReference type="GO" id="GO:0005666">
    <property type="term" value="C:RNA polymerase III complex"/>
    <property type="evidence" value="ECO:0007669"/>
    <property type="project" value="InterPro"/>
</dbReference>
<keyword evidence="3" id="KW-0804">Transcription</keyword>
<proteinExistence type="predicted"/>
<evidence type="ECO:0000256" key="4">
    <source>
        <dbReference type="ARBA" id="ARBA00023242"/>
    </source>
</evidence>
<evidence type="ECO:0000256" key="5">
    <source>
        <dbReference type="SAM" id="MobiDB-lite"/>
    </source>
</evidence>
<dbReference type="GO" id="GO:0003677">
    <property type="term" value="F:DNA binding"/>
    <property type="evidence" value="ECO:0007669"/>
    <property type="project" value="InterPro"/>
</dbReference>
<evidence type="ECO:0000256" key="2">
    <source>
        <dbReference type="ARBA" id="ARBA00022478"/>
    </source>
</evidence>
<dbReference type="GO" id="GO:0042797">
    <property type="term" value="P:tRNA transcription by RNA polymerase III"/>
    <property type="evidence" value="ECO:0007669"/>
    <property type="project" value="TreeGrafter"/>
</dbReference>
<feature type="region of interest" description="Disordered" evidence="5">
    <location>
        <begin position="81"/>
        <end position="105"/>
    </location>
</feature>
<evidence type="ECO:0000313" key="7">
    <source>
        <dbReference type="Proteomes" id="UP001141806"/>
    </source>
</evidence>
<keyword evidence="2" id="KW-0240">DNA-directed RNA polymerase</keyword>
<gene>
    <name evidence="6" type="ORF">NE237_006713</name>
</gene>
<reference evidence="6" key="1">
    <citation type="journal article" date="2023" name="Plant J.">
        <title>The genome of the king protea, Protea cynaroides.</title>
        <authorList>
            <person name="Chang J."/>
            <person name="Duong T.A."/>
            <person name="Schoeman C."/>
            <person name="Ma X."/>
            <person name="Roodt D."/>
            <person name="Barker N."/>
            <person name="Li Z."/>
            <person name="Van de Peer Y."/>
            <person name="Mizrachi E."/>
        </authorList>
    </citation>
    <scope>NUCLEOTIDE SEQUENCE</scope>
    <source>
        <tissue evidence="6">Young leaves</tissue>
    </source>
</reference>
<evidence type="ECO:0000256" key="3">
    <source>
        <dbReference type="ARBA" id="ARBA00023163"/>
    </source>
</evidence>
<dbReference type="Pfam" id="PF05132">
    <property type="entry name" value="RNA_pol_Rpc4"/>
    <property type="match status" value="1"/>
</dbReference>
<comment type="caution">
    <text evidence="6">The sequence shown here is derived from an EMBL/GenBank/DDBJ whole genome shotgun (WGS) entry which is preliminary data.</text>
</comment>
<dbReference type="Proteomes" id="UP001141806">
    <property type="component" value="Unassembled WGS sequence"/>
</dbReference>
<evidence type="ECO:0008006" key="8">
    <source>
        <dbReference type="Google" id="ProtNLM"/>
    </source>
</evidence>
<feature type="region of interest" description="Disordered" evidence="5">
    <location>
        <begin position="191"/>
        <end position="215"/>
    </location>
</feature>
<feature type="compositionally biased region" description="Polar residues" evidence="5">
    <location>
        <begin position="96"/>
        <end position="105"/>
    </location>
</feature>
<name>A0A9Q0KNN8_9MAGN</name>
<dbReference type="EMBL" id="JAMYWD010000004">
    <property type="protein sequence ID" value="KAJ4973539.1"/>
    <property type="molecule type" value="Genomic_DNA"/>
</dbReference>
<dbReference type="OrthoDB" id="5836119at2759"/>
<organism evidence="6 7">
    <name type="scientific">Protea cynaroides</name>
    <dbReference type="NCBI Taxonomy" id="273540"/>
    <lineage>
        <taxon>Eukaryota</taxon>
        <taxon>Viridiplantae</taxon>
        <taxon>Streptophyta</taxon>
        <taxon>Embryophyta</taxon>
        <taxon>Tracheophyta</taxon>
        <taxon>Spermatophyta</taxon>
        <taxon>Magnoliopsida</taxon>
        <taxon>Proteales</taxon>
        <taxon>Proteaceae</taxon>
        <taxon>Protea</taxon>
    </lineage>
</organism>
<protein>
    <recommendedName>
        <fullName evidence="8">DNA-directed RNA polymerase III subunit RPC4</fullName>
    </recommendedName>
</protein>
<keyword evidence="4" id="KW-0539">Nucleus</keyword>
<feature type="compositionally biased region" description="Basic residues" evidence="5">
    <location>
        <begin position="14"/>
        <end position="23"/>
    </location>
</feature>
<comment type="subcellular location">
    <subcellularLocation>
        <location evidence="1">Nucleus</location>
    </subcellularLocation>
</comment>